<keyword evidence="3" id="KW-1185">Reference proteome</keyword>
<dbReference type="InterPro" id="IPR007345">
    <property type="entry name" value="Polysacch_pyruvyl_Trfase"/>
</dbReference>
<dbReference type="Proteomes" id="UP000323671">
    <property type="component" value="Chromosome"/>
</dbReference>
<reference evidence="2 3" key="1">
    <citation type="submission" date="2017-07" db="EMBL/GenBank/DDBJ databases">
        <title>Complete genome sequence of Oryzomicrobium terrae TPP412.</title>
        <authorList>
            <person name="Chiu L.-W."/>
            <person name="Lo K.-J."/>
            <person name="Tsai Y.-M."/>
            <person name="Lin S.-S."/>
            <person name="Kuo C.-H."/>
            <person name="Liu C.-T."/>
        </authorList>
    </citation>
    <scope>NUCLEOTIDE SEQUENCE [LARGE SCALE GENOMIC DNA]</scope>
    <source>
        <strain evidence="2 3">TPP412</strain>
    </source>
</reference>
<accession>A0A5C1E9M3</accession>
<dbReference type="PANTHER" id="PTHR36836:SF1">
    <property type="entry name" value="COLANIC ACID BIOSYNTHESIS PROTEIN WCAK"/>
    <property type="match status" value="1"/>
</dbReference>
<gene>
    <name evidence="2" type="ORF">OTERR_19090</name>
</gene>
<proteinExistence type="predicted"/>
<evidence type="ECO:0000313" key="2">
    <source>
        <dbReference type="EMBL" id="QEL65385.1"/>
    </source>
</evidence>
<dbReference type="EMBL" id="CP022579">
    <property type="protein sequence ID" value="QEL65385.1"/>
    <property type="molecule type" value="Genomic_DNA"/>
</dbReference>
<protein>
    <recommendedName>
        <fullName evidence="1">Polysaccharide pyruvyl transferase domain-containing protein</fullName>
    </recommendedName>
</protein>
<dbReference type="PANTHER" id="PTHR36836">
    <property type="entry name" value="COLANIC ACID BIOSYNTHESIS PROTEIN WCAK"/>
    <property type="match status" value="1"/>
</dbReference>
<dbReference type="KEGG" id="otr:OTERR_19090"/>
<evidence type="ECO:0000259" key="1">
    <source>
        <dbReference type="Pfam" id="PF04230"/>
    </source>
</evidence>
<evidence type="ECO:0000313" key="3">
    <source>
        <dbReference type="Proteomes" id="UP000323671"/>
    </source>
</evidence>
<dbReference type="AlphaFoldDB" id="A0A5C1E9M3"/>
<feature type="domain" description="Polysaccharide pyruvyl transferase" evidence="1">
    <location>
        <begin position="29"/>
        <end position="374"/>
    </location>
</feature>
<organism evidence="2 3">
    <name type="scientific">Oryzomicrobium terrae</name>
    <dbReference type="NCBI Taxonomy" id="1735038"/>
    <lineage>
        <taxon>Bacteria</taxon>
        <taxon>Pseudomonadati</taxon>
        <taxon>Pseudomonadota</taxon>
        <taxon>Betaproteobacteria</taxon>
        <taxon>Rhodocyclales</taxon>
        <taxon>Rhodocyclaceae</taxon>
        <taxon>Oryzomicrobium</taxon>
    </lineage>
</organism>
<name>A0A5C1E9M3_9RHOO</name>
<dbReference type="RefSeq" id="WP_149425630.1">
    <property type="nucleotide sequence ID" value="NZ_CP022579.1"/>
</dbReference>
<dbReference type="Pfam" id="PF04230">
    <property type="entry name" value="PS_pyruv_trans"/>
    <property type="match status" value="1"/>
</dbReference>
<sequence length="472" mass="49989">MSSDPSTPTPGAAVRPLRFYLTGQNNFGNRGCEALVRSTVGLVREALGPAEFLVPSLDIPRDSAQWPDASAQGVRFVAPPPLPHRFVHWERLTRRLPLLARLPWPTLSPGAELTGQLRSCDAVLSIGGDNYSLDYDLASLFYFVGIAEAAKRLGKPVLLWGASVGPFSRLPGVEAQLAAHLRHLDLIAVRESHSRDYLASLGVRDNVLQVADSAFTMVPEPLEPIPGWPRGALTRNQLASHDPGIGRAGGRGVLGLNVSPLIERVRAKAGVSGDLRREVAEFIRASVAEGWSVLLVPHVAPLSGQGGNNDQVFLGEILALTGSLDGRVGLVTGQPNAPQLKYIIACCRLFIGARTHATIAALSSGVPTVSIAYSVKARGINRDLFGHEDYVLDTARVSAATLLAARRRLEADEDGLHAQLAERLPEWRARAQAGAAALGRLLAARPTGLGAGQGGGLAATAAAAPLMPEPRP</sequence>